<dbReference type="EMBL" id="BGZK01001698">
    <property type="protein sequence ID" value="GBP84787.1"/>
    <property type="molecule type" value="Genomic_DNA"/>
</dbReference>
<keyword evidence="2" id="KW-1185">Reference proteome</keyword>
<organism evidence="1 2">
    <name type="scientific">Eumeta variegata</name>
    <name type="common">Bagworm moth</name>
    <name type="synonym">Eumeta japonica</name>
    <dbReference type="NCBI Taxonomy" id="151549"/>
    <lineage>
        <taxon>Eukaryota</taxon>
        <taxon>Metazoa</taxon>
        <taxon>Ecdysozoa</taxon>
        <taxon>Arthropoda</taxon>
        <taxon>Hexapoda</taxon>
        <taxon>Insecta</taxon>
        <taxon>Pterygota</taxon>
        <taxon>Neoptera</taxon>
        <taxon>Endopterygota</taxon>
        <taxon>Lepidoptera</taxon>
        <taxon>Glossata</taxon>
        <taxon>Ditrysia</taxon>
        <taxon>Tineoidea</taxon>
        <taxon>Psychidae</taxon>
        <taxon>Oiketicinae</taxon>
        <taxon>Eumeta</taxon>
    </lineage>
</organism>
<dbReference type="Proteomes" id="UP000299102">
    <property type="component" value="Unassembled WGS sequence"/>
</dbReference>
<protein>
    <submittedName>
        <fullName evidence="1">Uncharacterized protein</fullName>
    </submittedName>
</protein>
<evidence type="ECO:0000313" key="2">
    <source>
        <dbReference type="Proteomes" id="UP000299102"/>
    </source>
</evidence>
<dbReference type="AlphaFoldDB" id="A0A4C1ZDW3"/>
<comment type="caution">
    <text evidence="1">The sequence shown here is derived from an EMBL/GenBank/DDBJ whole genome shotgun (WGS) entry which is preliminary data.</text>
</comment>
<gene>
    <name evidence="1" type="ORF">EVAR_66657_1</name>
</gene>
<evidence type="ECO:0000313" key="1">
    <source>
        <dbReference type="EMBL" id="GBP84787.1"/>
    </source>
</evidence>
<reference evidence="1 2" key="1">
    <citation type="journal article" date="2019" name="Commun. Biol.">
        <title>The bagworm genome reveals a unique fibroin gene that provides high tensile strength.</title>
        <authorList>
            <person name="Kono N."/>
            <person name="Nakamura H."/>
            <person name="Ohtoshi R."/>
            <person name="Tomita M."/>
            <person name="Numata K."/>
            <person name="Arakawa K."/>
        </authorList>
    </citation>
    <scope>NUCLEOTIDE SEQUENCE [LARGE SCALE GENOMIC DNA]</scope>
</reference>
<sequence>MRWRGSDAGCAIIVLAQWRGNAVFGVVVGHTMSLGFRTLDGKRNSVKHDTCRSPGRRAGPRRARRVYTPAGRFPPLDCSLRCAYALRTCSFYFVTVVRADG</sequence>
<proteinExistence type="predicted"/>
<accession>A0A4C1ZDW3</accession>
<name>A0A4C1ZDW3_EUMVA</name>